<comment type="caution">
    <text evidence="2">The sequence shown here is derived from an EMBL/GenBank/DDBJ whole genome shotgun (WGS) entry which is preliminary data.</text>
</comment>
<organism evidence="2 3">
    <name type="scientific">Neurospora intermedia</name>
    <dbReference type="NCBI Taxonomy" id="5142"/>
    <lineage>
        <taxon>Eukaryota</taxon>
        <taxon>Fungi</taxon>
        <taxon>Dikarya</taxon>
        <taxon>Ascomycota</taxon>
        <taxon>Pezizomycotina</taxon>
        <taxon>Sordariomycetes</taxon>
        <taxon>Sordariomycetidae</taxon>
        <taxon>Sordariales</taxon>
        <taxon>Sordariaceae</taxon>
        <taxon>Neurospora</taxon>
    </lineage>
</organism>
<dbReference type="Proteomes" id="UP001451303">
    <property type="component" value="Unassembled WGS sequence"/>
</dbReference>
<proteinExistence type="predicted"/>
<gene>
    <name evidence="2" type="ORF">QR685DRAFT_574830</name>
</gene>
<reference evidence="2 3" key="1">
    <citation type="submission" date="2023-09" db="EMBL/GenBank/DDBJ databases">
        <title>Multi-omics analysis of a traditional fermented food reveals byproduct-associated fungal strains for waste-to-food upcycling.</title>
        <authorList>
            <consortium name="Lawrence Berkeley National Laboratory"/>
            <person name="Rekdal V.M."/>
            <person name="Villalobos-Escobedo J.M."/>
            <person name="Rodriguez-Valeron N."/>
            <person name="Garcia M.O."/>
            <person name="Vasquez D.P."/>
            <person name="Damayanti I."/>
            <person name="Sorensen P.M."/>
            <person name="Baidoo E.E."/>
            <person name="De Carvalho A.C."/>
            <person name="Riley R."/>
            <person name="Lipzen A."/>
            <person name="He G."/>
            <person name="Yan M."/>
            <person name="Haridas S."/>
            <person name="Daum C."/>
            <person name="Yoshinaga Y."/>
            <person name="Ng V."/>
            <person name="Grigoriev I.V."/>
            <person name="Munk R."/>
            <person name="Nuraida L."/>
            <person name="Wijaya C.H."/>
            <person name="Morales P.-C."/>
            <person name="Keasling J.D."/>
        </authorList>
    </citation>
    <scope>NUCLEOTIDE SEQUENCE [LARGE SCALE GENOMIC DNA]</scope>
    <source>
        <strain evidence="2 3">FGSC 2613</strain>
    </source>
</reference>
<name>A0ABR3D214_NEUIN</name>
<accession>A0ABR3D214</accession>
<protein>
    <recommendedName>
        <fullName evidence="4">Secreted protein</fullName>
    </recommendedName>
</protein>
<keyword evidence="3" id="KW-1185">Reference proteome</keyword>
<dbReference type="EMBL" id="JAVLET010000011">
    <property type="protein sequence ID" value="KAL0466747.1"/>
    <property type="molecule type" value="Genomic_DNA"/>
</dbReference>
<evidence type="ECO:0000313" key="3">
    <source>
        <dbReference type="Proteomes" id="UP001451303"/>
    </source>
</evidence>
<evidence type="ECO:0000256" key="1">
    <source>
        <dbReference type="SAM" id="SignalP"/>
    </source>
</evidence>
<evidence type="ECO:0000313" key="2">
    <source>
        <dbReference type="EMBL" id="KAL0466747.1"/>
    </source>
</evidence>
<evidence type="ECO:0008006" key="4">
    <source>
        <dbReference type="Google" id="ProtNLM"/>
    </source>
</evidence>
<sequence length="76" mass="8550">MLCPCWYNYHIACFDLLFLAFNLCGANARGEGENLVPGMHLMHRLELIGRSNGIESYSMCNTHLLPDISTHGNSHQ</sequence>
<feature type="chain" id="PRO_5047247288" description="Secreted protein" evidence="1">
    <location>
        <begin position="29"/>
        <end position="76"/>
    </location>
</feature>
<keyword evidence="1" id="KW-0732">Signal</keyword>
<feature type="signal peptide" evidence="1">
    <location>
        <begin position="1"/>
        <end position="28"/>
    </location>
</feature>